<sequence>MNQSNRPFSGLRAPASARALILALAVSALFPSVASAAGNESPAADKAAAASSEAPLAGAASSDASQAASASQAQAGESAPLSQAEIQAAIRAQLPGAASTPSAVSEPSGSHVARKEFKLPGTHWVNQHLDFVHPRNSAIATGSAPSALETASVDLSGVSVTDGNGNAVTLADYQNRGDVDSLLVLHRGQIVYEHYAHGMIEERRHALWSMTKSFTGLIATDLIQSGQLDPSAPVTQYVPELQGSAWDGASVQQTLDMTTAVDYAERPDADPGVVQYMFAADLLNVGPLYQGPKKIIDFLKSLKKNGDHGAKFEYKTVDAEVIGLIIEKITGKSFPTLVSERIWAPIGAQTAAYALQDSGNAYLAGAGMGAITRDLARFGEAVRLEGRYNGQAFLQPGTVAELRKGGDQNAFRAGRPNAREGSSYHNQWWIAPGNDHSFEAQGFGGQRIYIDPQNELVIVKTASEVNLNIEPKPTDLDRPIFDAITTAVTQAH</sequence>
<proteinExistence type="predicted"/>
<dbReference type="SUPFAM" id="SSF56601">
    <property type="entry name" value="beta-lactamase/transpeptidase-like"/>
    <property type="match status" value="1"/>
</dbReference>
<dbReference type="InterPro" id="IPR050789">
    <property type="entry name" value="Diverse_Enzym_Activities"/>
</dbReference>
<dbReference type="InterPro" id="IPR012338">
    <property type="entry name" value="Beta-lactam/transpept-like"/>
</dbReference>
<feature type="signal peptide" evidence="2">
    <location>
        <begin position="1"/>
        <end position="36"/>
    </location>
</feature>
<dbReference type="OrthoDB" id="8582986at2"/>
<evidence type="ECO:0000313" key="4">
    <source>
        <dbReference type="EMBL" id="RRN44369.1"/>
    </source>
</evidence>
<reference evidence="4 5" key="1">
    <citation type="submission" date="2018-11" db="EMBL/GenBank/DDBJ databases">
        <title>Genome sequencing of Lautropia sp. KCOM 2505 (= ChDC F240).</title>
        <authorList>
            <person name="Kook J.-K."/>
            <person name="Park S.-N."/>
            <person name="Lim Y.K."/>
        </authorList>
    </citation>
    <scope>NUCLEOTIDE SEQUENCE [LARGE SCALE GENOMIC DNA]</scope>
    <source>
        <strain evidence="4 5">KCOM 2505</strain>
    </source>
</reference>
<dbReference type="Gene3D" id="3.40.710.10">
    <property type="entry name" value="DD-peptidase/beta-lactamase superfamily"/>
    <property type="match status" value="1"/>
</dbReference>
<evidence type="ECO:0000259" key="3">
    <source>
        <dbReference type="Pfam" id="PF00144"/>
    </source>
</evidence>
<comment type="caution">
    <text evidence="4">The sequence shown here is derived from an EMBL/GenBank/DDBJ whole genome shotgun (WGS) entry which is preliminary data.</text>
</comment>
<dbReference type="GO" id="GO:0016787">
    <property type="term" value="F:hydrolase activity"/>
    <property type="evidence" value="ECO:0007669"/>
    <property type="project" value="UniProtKB-KW"/>
</dbReference>
<dbReference type="InterPro" id="IPR001466">
    <property type="entry name" value="Beta-lactam-related"/>
</dbReference>
<keyword evidence="5" id="KW-1185">Reference proteome</keyword>
<keyword evidence="4" id="KW-0378">Hydrolase</keyword>
<feature type="region of interest" description="Disordered" evidence="1">
    <location>
        <begin position="60"/>
        <end position="82"/>
    </location>
</feature>
<evidence type="ECO:0000256" key="1">
    <source>
        <dbReference type="SAM" id="MobiDB-lite"/>
    </source>
</evidence>
<gene>
    <name evidence="4" type="ORF">EHV23_13720</name>
</gene>
<keyword evidence="2" id="KW-0732">Signal</keyword>
<evidence type="ECO:0000313" key="5">
    <source>
        <dbReference type="Proteomes" id="UP000270261"/>
    </source>
</evidence>
<evidence type="ECO:0000256" key="2">
    <source>
        <dbReference type="SAM" id="SignalP"/>
    </source>
</evidence>
<dbReference type="RefSeq" id="WP_125096563.1">
    <property type="nucleotide sequence ID" value="NZ_RRUE01000002.1"/>
</dbReference>
<feature type="chain" id="PRO_5018703719" evidence="2">
    <location>
        <begin position="37"/>
        <end position="492"/>
    </location>
</feature>
<protein>
    <submittedName>
        <fullName evidence="4">Class C beta-lactamase-related serine hydrolase</fullName>
    </submittedName>
</protein>
<dbReference type="PANTHER" id="PTHR43283">
    <property type="entry name" value="BETA-LACTAMASE-RELATED"/>
    <property type="match status" value="1"/>
</dbReference>
<dbReference type="PANTHER" id="PTHR43283:SF7">
    <property type="entry name" value="BETA-LACTAMASE-RELATED DOMAIN-CONTAINING PROTEIN"/>
    <property type="match status" value="1"/>
</dbReference>
<feature type="compositionally biased region" description="Low complexity" evidence="1">
    <location>
        <begin position="60"/>
        <end position="79"/>
    </location>
</feature>
<dbReference type="EMBL" id="RRUE01000002">
    <property type="protein sequence ID" value="RRN44369.1"/>
    <property type="molecule type" value="Genomic_DNA"/>
</dbReference>
<dbReference type="Proteomes" id="UP000270261">
    <property type="component" value="Unassembled WGS sequence"/>
</dbReference>
<dbReference type="Pfam" id="PF00144">
    <property type="entry name" value="Beta-lactamase"/>
    <property type="match status" value="1"/>
</dbReference>
<name>A0A3R8MX59_9BURK</name>
<accession>A0A3R8MX59</accession>
<feature type="domain" description="Beta-lactamase-related" evidence="3">
    <location>
        <begin position="181"/>
        <end position="462"/>
    </location>
</feature>
<organism evidence="4 5">
    <name type="scientific">Lautropia dentalis</name>
    <dbReference type="NCBI Taxonomy" id="2490857"/>
    <lineage>
        <taxon>Bacteria</taxon>
        <taxon>Pseudomonadati</taxon>
        <taxon>Pseudomonadota</taxon>
        <taxon>Betaproteobacteria</taxon>
        <taxon>Burkholderiales</taxon>
        <taxon>Burkholderiaceae</taxon>
        <taxon>Lautropia</taxon>
    </lineage>
</organism>
<dbReference type="AlphaFoldDB" id="A0A3R8MX59"/>